<evidence type="ECO:0000313" key="6">
    <source>
        <dbReference type="Proteomes" id="UP000239181"/>
    </source>
</evidence>
<comment type="caution">
    <text evidence="5">The sequence shown here is derived from an EMBL/GenBank/DDBJ whole genome shotgun (WGS) entry which is preliminary data.</text>
</comment>
<keyword evidence="3" id="KW-0804">Transcription</keyword>
<dbReference type="EMBL" id="PDET01000003">
    <property type="protein sequence ID" value="PRD16485.1"/>
    <property type="molecule type" value="Genomic_DNA"/>
</dbReference>
<dbReference type="InterPro" id="IPR003313">
    <property type="entry name" value="AraC-bd"/>
</dbReference>
<evidence type="ECO:0000256" key="1">
    <source>
        <dbReference type="ARBA" id="ARBA00023015"/>
    </source>
</evidence>
<evidence type="ECO:0000256" key="2">
    <source>
        <dbReference type="ARBA" id="ARBA00023125"/>
    </source>
</evidence>
<proteinExistence type="predicted"/>
<dbReference type="OrthoDB" id="7027806at2"/>
<gene>
    <name evidence="5" type="ORF">CQW29_06685</name>
</gene>
<dbReference type="PANTHER" id="PTHR43280:SF28">
    <property type="entry name" value="HTH-TYPE TRANSCRIPTIONAL ACTIVATOR RHAS"/>
    <property type="match status" value="1"/>
</dbReference>
<dbReference type="AlphaFoldDB" id="A0A2S9IFB3"/>
<sequence length="291" mass="32696">MLTHCQDDVTVYPDYAAHTAPKLLFVCKTQGEESAIPRVMHKHDDRLEIMFVARGSGQYLIGGRQYLAQQGDILIFNQGVVHDERPHVSEDSLIYSCGISQLHIDGLPENHLIGRDKSAAIAAGEQSQALCGLFDALCAQIFNNERHHGVVTHHLLNAIVVICRNICLARHEQLEKTDASQGLLIKQFIDEHYKEPINLESIMAASGISRFYLIHLFKKFSGYTPKQYLIRRRVGEAQSLLVNTDMDVTTIAGEVGYESVNNFHRVFKMVVGIPPTQYKKLWMEGIQVKAG</sequence>
<reference evidence="5 6" key="1">
    <citation type="submission" date="2017-10" db="EMBL/GenBank/DDBJ databases">
        <title>Draft genome of two endophytic bacteria isolated from 'guarana' Paullinia cupana (Mart.) Ducke.</title>
        <authorList>
            <person name="Siqueira K.A."/>
            <person name="Liotti R.G."/>
            <person name="Mendes T.A."/>
            <person name="Soares M.A."/>
        </authorList>
    </citation>
    <scope>NUCLEOTIDE SEQUENCE [LARGE SCALE GENOMIC DNA]</scope>
    <source>
        <strain evidence="5 6">342</strain>
    </source>
</reference>
<dbReference type="PANTHER" id="PTHR43280">
    <property type="entry name" value="ARAC-FAMILY TRANSCRIPTIONAL REGULATOR"/>
    <property type="match status" value="1"/>
</dbReference>
<feature type="domain" description="HTH araC/xylS-type" evidence="4">
    <location>
        <begin position="183"/>
        <end position="281"/>
    </location>
</feature>
<name>A0A2S9IFB3_9GAMM</name>
<dbReference type="Pfam" id="PF02311">
    <property type="entry name" value="AraC_binding"/>
    <property type="match status" value="1"/>
</dbReference>
<evidence type="ECO:0000313" key="5">
    <source>
        <dbReference type="EMBL" id="PRD16485.1"/>
    </source>
</evidence>
<dbReference type="GO" id="GO:0043565">
    <property type="term" value="F:sequence-specific DNA binding"/>
    <property type="evidence" value="ECO:0007669"/>
    <property type="project" value="InterPro"/>
</dbReference>
<dbReference type="Gene3D" id="2.60.120.10">
    <property type="entry name" value="Jelly Rolls"/>
    <property type="match status" value="1"/>
</dbReference>
<keyword evidence="1" id="KW-0805">Transcription regulation</keyword>
<accession>A0A2S9IFB3</accession>
<dbReference type="SUPFAM" id="SSF51215">
    <property type="entry name" value="Regulatory protein AraC"/>
    <property type="match status" value="1"/>
</dbReference>
<evidence type="ECO:0000256" key="3">
    <source>
        <dbReference type="ARBA" id="ARBA00023163"/>
    </source>
</evidence>
<dbReference type="Pfam" id="PF12833">
    <property type="entry name" value="HTH_18"/>
    <property type="match status" value="1"/>
</dbReference>
<dbReference type="GO" id="GO:0003700">
    <property type="term" value="F:DNA-binding transcription factor activity"/>
    <property type="evidence" value="ECO:0007669"/>
    <property type="project" value="InterPro"/>
</dbReference>
<evidence type="ECO:0000259" key="4">
    <source>
        <dbReference type="PROSITE" id="PS01124"/>
    </source>
</evidence>
<dbReference type="SUPFAM" id="SSF46689">
    <property type="entry name" value="Homeodomain-like"/>
    <property type="match status" value="2"/>
</dbReference>
<keyword evidence="6" id="KW-1185">Reference proteome</keyword>
<organism evidence="5 6">
    <name type="scientific">Pantoea coffeiphila</name>
    <dbReference type="NCBI Taxonomy" id="1465635"/>
    <lineage>
        <taxon>Bacteria</taxon>
        <taxon>Pseudomonadati</taxon>
        <taxon>Pseudomonadota</taxon>
        <taxon>Gammaproteobacteria</taxon>
        <taxon>Enterobacterales</taxon>
        <taxon>Erwiniaceae</taxon>
        <taxon>Pantoea</taxon>
    </lineage>
</organism>
<keyword evidence="2" id="KW-0238">DNA-binding</keyword>
<dbReference type="RefSeq" id="WP_105591928.1">
    <property type="nucleotide sequence ID" value="NZ_PDET01000003.1"/>
</dbReference>
<dbReference type="SMART" id="SM00342">
    <property type="entry name" value="HTH_ARAC"/>
    <property type="match status" value="1"/>
</dbReference>
<dbReference type="Gene3D" id="1.10.10.60">
    <property type="entry name" value="Homeodomain-like"/>
    <property type="match status" value="2"/>
</dbReference>
<dbReference type="InterPro" id="IPR037923">
    <property type="entry name" value="HTH-like"/>
</dbReference>
<protein>
    <submittedName>
        <fullName evidence="5">AraC family transcriptional regulator</fullName>
    </submittedName>
</protein>
<dbReference type="InterPro" id="IPR018060">
    <property type="entry name" value="HTH_AraC"/>
</dbReference>
<dbReference type="PROSITE" id="PS01124">
    <property type="entry name" value="HTH_ARAC_FAMILY_2"/>
    <property type="match status" value="1"/>
</dbReference>
<dbReference type="Proteomes" id="UP000239181">
    <property type="component" value="Unassembled WGS sequence"/>
</dbReference>
<dbReference type="InterPro" id="IPR014710">
    <property type="entry name" value="RmlC-like_jellyroll"/>
</dbReference>
<dbReference type="InterPro" id="IPR009057">
    <property type="entry name" value="Homeodomain-like_sf"/>
</dbReference>